<accession>A0A238VE46</accession>
<dbReference type="Pfam" id="PF03966">
    <property type="entry name" value="Trm112p"/>
    <property type="match status" value="1"/>
</dbReference>
<evidence type="ECO:0000256" key="2">
    <source>
        <dbReference type="SAM" id="MobiDB-lite"/>
    </source>
</evidence>
<keyword evidence="4" id="KW-1185">Reference proteome</keyword>
<sequence>MAFTVDKQLLEILACPAQDHAPLVKGTPTDPGADVLSCTECGRQYPIRDGIPVLLLDESHRPGGDEDAQEDMPDGSDVTRADGA</sequence>
<dbReference type="Proteomes" id="UP000198348">
    <property type="component" value="Unassembled WGS sequence"/>
</dbReference>
<name>A0A238VE46_9PSEU</name>
<evidence type="ECO:0000313" key="4">
    <source>
        <dbReference type="Proteomes" id="UP000198348"/>
    </source>
</evidence>
<evidence type="ECO:0000313" key="3">
    <source>
        <dbReference type="EMBL" id="SNR31963.1"/>
    </source>
</evidence>
<evidence type="ECO:0000256" key="1">
    <source>
        <dbReference type="HAMAP-Rule" id="MF_01187"/>
    </source>
</evidence>
<dbReference type="HAMAP" id="MF_01187">
    <property type="entry name" value="UPF0434"/>
    <property type="match status" value="1"/>
</dbReference>
<dbReference type="OrthoDB" id="9812205at2"/>
<dbReference type="InterPro" id="IPR005651">
    <property type="entry name" value="Trm112-like"/>
</dbReference>
<comment type="similarity">
    <text evidence="1">Belongs to the UPF0434 family.</text>
</comment>
<protein>
    <recommendedName>
        <fullName evidence="1">UPF0434 protein SAMN06265360_10251</fullName>
    </recommendedName>
</protein>
<gene>
    <name evidence="3" type="ORF">SAMN06265360_10251</name>
</gene>
<dbReference type="Gene3D" id="2.20.25.10">
    <property type="match status" value="1"/>
</dbReference>
<dbReference type="AlphaFoldDB" id="A0A238VE46"/>
<organism evidence="3 4">
    <name type="scientific">Haloechinothrix alba</name>
    <dbReference type="NCBI Taxonomy" id="664784"/>
    <lineage>
        <taxon>Bacteria</taxon>
        <taxon>Bacillati</taxon>
        <taxon>Actinomycetota</taxon>
        <taxon>Actinomycetes</taxon>
        <taxon>Pseudonocardiales</taxon>
        <taxon>Pseudonocardiaceae</taxon>
        <taxon>Haloechinothrix</taxon>
    </lineage>
</organism>
<dbReference type="EMBL" id="FZNW01000002">
    <property type="protein sequence ID" value="SNR31963.1"/>
    <property type="molecule type" value="Genomic_DNA"/>
</dbReference>
<dbReference type="RefSeq" id="WP_089299711.1">
    <property type="nucleotide sequence ID" value="NZ_FZNW01000002.1"/>
</dbReference>
<proteinExistence type="inferred from homology"/>
<feature type="region of interest" description="Disordered" evidence="2">
    <location>
        <begin position="57"/>
        <end position="84"/>
    </location>
</feature>
<dbReference type="SUPFAM" id="SSF158997">
    <property type="entry name" value="Trm112p-like"/>
    <property type="match status" value="1"/>
</dbReference>
<reference evidence="3 4" key="1">
    <citation type="submission" date="2017-06" db="EMBL/GenBank/DDBJ databases">
        <authorList>
            <person name="Kim H.J."/>
            <person name="Triplett B.A."/>
        </authorList>
    </citation>
    <scope>NUCLEOTIDE SEQUENCE [LARGE SCALE GENOMIC DNA]</scope>
    <source>
        <strain evidence="3 4">DSM 45207</strain>
    </source>
</reference>
<feature type="compositionally biased region" description="Acidic residues" evidence="2">
    <location>
        <begin position="65"/>
        <end position="74"/>
    </location>
</feature>